<name>A0A0G4FKS4_9ALVE</name>
<protein>
    <submittedName>
        <fullName evidence="2">Uncharacterized protein</fullName>
    </submittedName>
</protein>
<organism evidence="2">
    <name type="scientific">Chromera velia CCMP2878</name>
    <dbReference type="NCBI Taxonomy" id="1169474"/>
    <lineage>
        <taxon>Eukaryota</taxon>
        <taxon>Sar</taxon>
        <taxon>Alveolata</taxon>
        <taxon>Colpodellida</taxon>
        <taxon>Chromeraceae</taxon>
        <taxon>Chromera</taxon>
    </lineage>
</organism>
<feature type="region of interest" description="Disordered" evidence="1">
    <location>
        <begin position="1"/>
        <end position="23"/>
    </location>
</feature>
<feature type="compositionally biased region" description="Gly residues" evidence="1">
    <location>
        <begin position="951"/>
        <end position="960"/>
    </location>
</feature>
<feature type="compositionally biased region" description="Basic and acidic residues" evidence="1">
    <location>
        <begin position="1125"/>
        <end position="1134"/>
    </location>
</feature>
<feature type="region of interest" description="Disordered" evidence="1">
    <location>
        <begin position="756"/>
        <end position="783"/>
    </location>
</feature>
<reference evidence="2" key="1">
    <citation type="submission" date="2014-11" db="EMBL/GenBank/DDBJ databases">
        <authorList>
            <person name="Otto D Thomas"/>
            <person name="Naeem Raeece"/>
        </authorList>
    </citation>
    <scope>NUCLEOTIDE SEQUENCE</scope>
</reference>
<feature type="region of interest" description="Disordered" evidence="1">
    <location>
        <begin position="111"/>
        <end position="348"/>
    </location>
</feature>
<feature type="compositionally biased region" description="Low complexity" evidence="1">
    <location>
        <begin position="333"/>
        <end position="348"/>
    </location>
</feature>
<evidence type="ECO:0000313" key="2">
    <source>
        <dbReference type="EMBL" id="CEM13957.1"/>
    </source>
</evidence>
<feature type="compositionally biased region" description="Basic and acidic residues" evidence="1">
    <location>
        <begin position="302"/>
        <end position="331"/>
    </location>
</feature>
<feature type="compositionally biased region" description="Acidic residues" evidence="1">
    <location>
        <begin position="1"/>
        <end position="13"/>
    </location>
</feature>
<feature type="compositionally biased region" description="Low complexity" evidence="1">
    <location>
        <begin position="119"/>
        <end position="136"/>
    </location>
</feature>
<sequence length="1288" mass="141044">MQSFYPEEDEDLFQGDYPPDYFQEGQAEAGVEGDVEEAFGEGDQESLPDDFSATLRKQREETKYFIDRTSRQNFWAEPMNRNTGQCGWERKSMWEKGLISRVRAQMERAHRKAATPAHTTLVSSPSATPTASGTNSRLPTAPGRHKQKGPGTPSATVHHLTQMPTTAGETMTVSLGTRTSSRIGSRPGTRSSAHPGLLSRPRTSLQTRGGMETAYRSPIVPPPLCYTSSDPVRKNADAEEGENERSPPPHTSDPAKRNPGDFQVPPCEWGWAPSPSGGCPLTESSSPIDFWLTAPGEGEGDDVNHVREGGGVQERERCHTASEQARRREGEETQNGQQQQTQQQQQRQGGILWFSADECNEIEENEVGGLLQTILDASILSQPLAPLCLNQGENGEREAELSDLCSVNRRKDERRGIQADLHFPATALTDPDAAAFLTRKGGGKRHKQLFDELGRRTKTRGRGLASGHGGGDGTSSVPLSVREVDIGGGEGGFGESVSCPDLSAVFSPPPSPMQSRHGELSSLLPVSARSMPECKIAQITSGAQQTFNYPRRKELIFGDVHSVSSPAFRGRLRAEPLAREERDASGRTVRIVPGASRRFEEALSLSPTVARAKPAIVRIDVEARKRMDSRMGVESCRPIWDGLARRDTLELEAQDDNESTDKWLELRAAEKELHSFHPLFRIPVDTQVNPGWKKMLADREGGVEGSQAGSVLSFDKTAGTVSEVLQAELEALEADPPPLYDWDDIKRIKLSKDAKKRHTNSADTHEETISNSQQEKTWAGGGIGPRRLSFKTRLRLRKADHYSPQQRYELKYQRDLTDRTREMQRRHPELYPDEKFDEEAGPSEFALFNRIVEPEKVGRRVRKHRGPFDGLEGVEREVAITRQKVLRKVPGVAAAEKEREREAAEREMLQAARGRLSTCGSTMEYGRMSGGSRLIRGSVVSRVNNAEGDGAEGGGGGGNTAGPESSSGFMPPRLMSQGSLPDLPDILSPLSPSSVVQPQKSGEGGRRGELSATHARCGGDRPFSSDIERHAKEDARGREGRPGTVNAPFNLNRPLRPDAPLTNGRFEPQTADLPSLSLSLSMSHMQSLSTSSPSLPPPPHLHDPSSRNGQSRSHAQKPAFPMALHPDDQNDGRTIRASPSLLRPRTVLSKIQSDLHIAPSPSQPLPMSQTIGVVEETDKADGNMQTGSVLQEAADMNSRSVSLRRCQTHEGSLAFQGHTREGGPGMPLPRYDSLHGSSGASEVPLDWLLVEAAARQKPGGEPRRHTGQRTCKRDSGASRYTAMNTDLW</sequence>
<feature type="compositionally biased region" description="Low complexity" evidence="1">
    <location>
        <begin position="979"/>
        <end position="994"/>
    </location>
</feature>
<feature type="compositionally biased region" description="Gly residues" evidence="1">
    <location>
        <begin position="464"/>
        <end position="473"/>
    </location>
</feature>
<feature type="compositionally biased region" description="Polar residues" evidence="1">
    <location>
        <begin position="162"/>
        <end position="192"/>
    </location>
</feature>
<feature type="compositionally biased region" description="Basic and acidic residues" evidence="1">
    <location>
        <begin position="1026"/>
        <end position="1041"/>
    </location>
</feature>
<feature type="compositionally biased region" description="Basic and acidic residues" evidence="1">
    <location>
        <begin position="231"/>
        <end position="259"/>
    </location>
</feature>
<feature type="region of interest" description="Disordered" evidence="1">
    <location>
        <begin position="455"/>
        <end position="479"/>
    </location>
</feature>
<proteinExistence type="predicted"/>
<feature type="region of interest" description="Disordered" evidence="1">
    <location>
        <begin position="944"/>
        <end position="1137"/>
    </location>
</feature>
<dbReference type="EMBL" id="CDMZ01000422">
    <property type="protein sequence ID" value="CEM13957.1"/>
    <property type="molecule type" value="Genomic_DNA"/>
</dbReference>
<gene>
    <name evidence="2" type="ORF">Cvel_17384</name>
</gene>
<dbReference type="VEuPathDB" id="CryptoDB:Cvel_17384"/>
<feature type="compositionally biased region" description="Low complexity" evidence="1">
    <location>
        <begin position="1073"/>
        <end position="1093"/>
    </location>
</feature>
<feature type="region of interest" description="Disordered" evidence="1">
    <location>
        <begin position="1254"/>
        <end position="1288"/>
    </location>
</feature>
<evidence type="ECO:0000256" key="1">
    <source>
        <dbReference type="SAM" id="MobiDB-lite"/>
    </source>
</evidence>
<accession>A0A0G4FKS4</accession>